<evidence type="ECO:0000259" key="1">
    <source>
        <dbReference type="Pfam" id="PF14344"/>
    </source>
</evidence>
<evidence type="ECO:0000313" key="2">
    <source>
        <dbReference type="EMBL" id="MVN90864.1"/>
    </source>
</evidence>
<organism evidence="2 3">
    <name type="scientific">Mucilaginibacter aquatilis</name>
    <dbReference type="NCBI Taxonomy" id="1517760"/>
    <lineage>
        <taxon>Bacteria</taxon>
        <taxon>Pseudomonadati</taxon>
        <taxon>Bacteroidota</taxon>
        <taxon>Sphingobacteriia</taxon>
        <taxon>Sphingobacteriales</taxon>
        <taxon>Sphingobacteriaceae</taxon>
        <taxon>Mucilaginibacter</taxon>
    </lineage>
</organism>
<accession>A0A6I4IQB5</accession>
<protein>
    <submittedName>
        <fullName evidence="2">DUF4397 domain-containing protein</fullName>
    </submittedName>
</protein>
<name>A0A6I4IQB5_9SPHI</name>
<comment type="caution">
    <text evidence="2">The sequence shown here is derived from an EMBL/GenBank/DDBJ whole genome shotgun (WGS) entry which is preliminary data.</text>
</comment>
<keyword evidence="3" id="KW-1185">Reference proteome</keyword>
<dbReference type="EMBL" id="WQLA01000002">
    <property type="protein sequence ID" value="MVN90864.1"/>
    <property type="molecule type" value="Genomic_DNA"/>
</dbReference>
<dbReference type="AlphaFoldDB" id="A0A6I4IQB5"/>
<dbReference type="InterPro" id="IPR025510">
    <property type="entry name" value="DUF4397"/>
</dbReference>
<feature type="domain" description="DUF4397" evidence="1">
    <location>
        <begin position="145"/>
        <end position="224"/>
    </location>
</feature>
<proteinExistence type="predicted"/>
<dbReference type="PROSITE" id="PS51257">
    <property type="entry name" value="PROKAR_LIPOPROTEIN"/>
    <property type="match status" value="1"/>
</dbReference>
<sequence length="248" mass="27303">MLKKNTIFYSLFTLNFLLLALPMLSSCGKEDDSTRAASDIRLQILNLSPDAYPVQLFINGGGLNRYSYNTTPAYFYLTSDQARFPLQLRSTRTDDNGVTLSSDSVNLPNTRYSLFFTGLRSEKTLRTILTVDDTASLPPIGKGGRVRFVNTAARNTGAHDIYANGVAIIRNVGFAEVSNYFTLPPGNYNFRIYPANTSATSLAELNNITVQDGRLYTIYSRGIVGRAPTDSAAFNIAVLANNPPENNR</sequence>
<dbReference type="Pfam" id="PF14344">
    <property type="entry name" value="DUF4397"/>
    <property type="match status" value="1"/>
</dbReference>
<dbReference type="Proteomes" id="UP000434850">
    <property type="component" value="Unassembled WGS sequence"/>
</dbReference>
<evidence type="ECO:0000313" key="3">
    <source>
        <dbReference type="Proteomes" id="UP000434850"/>
    </source>
</evidence>
<gene>
    <name evidence="2" type="ORF">GO816_06985</name>
</gene>
<dbReference type="RefSeq" id="WP_157540632.1">
    <property type="nucleotide sequence ID" value="NZ_WQLA01000002.1"/>
</dbReference>
<reference evidence="2 3" key="1">
    <citation type="submission" date="2019-12" db="EMBL/GenBank/DDBJ databases">
        <title>Mucilaginibacter sp. HME9299 genome sequencing and assembly.</title>
        <authorList>
            <person name="Kang H."/>
            <person name="Kim H."/>
            <person name="Joh K."/>
        </authorList>
    </citation>
    <scope>NUCLEOTIDE SEQUENCE [LARGE SCALE GENOMIC DNA]</scope>
    <source>
        <strain evidence="2 3">HME9299</strain>
    </source>
</reference>
<dbReference type="OrthoDB" id="794386at2"/>